<dbReference type="Proteomes" id="UP000836404">
    <property type="component" value="Unassembled WGS sequence"/>
</dbReference>
<name>A0A9N8LPW8_9BASI</name>
<sequence>MIPKSDLKPKSNPRPKPKPKPDPKPESESESESAGPTPTFSILTKPTACPAGVDPQLEELDYSLFKPIKRIGVFKHVPLAGGAILYGPPGTGKTFIVAHVASAARVPVVVLRANTVHSKFYGESEK</sequence>
<gene>
    <name evidence="3" type="ORF">JKILLFL_G2775</name>
</gene>
<dbReference type="InterPro" id="IPR003959">
    <property type="entry name" value="ATPase_AAA_core"/>
</dbReference>
<accession>A0A9N8LPW8</accession>
<dbReference type="AlphaFoldDB" id="A0A9N8LPW8"/>
<dbReference type="EMBL" id="CAJHJF010000484">
    <property type="protein sequence ID" value="CAD6902265.1"/>
    <property type="molecule type" value="Genomic_DNA"/>
</dbReference>
<dbReference type="GO" id="GO:0016887">
    <property type="term" value="F:ATP hydrolysis activity"/>
    <property type="evidence" value="ECO:0007669"/>
    <property type="project" value="InterPro"/>
</dbReference>
<feature type="compositionally biased region" description="Polar residues" evidence="1">
    <location>
        <begin position="34"/>
        <end position="44"/>
    </location>
</feature>
<proteinExistence type="predicted"/>
<keyword evidence="4" id="KW-1185">Reference proteome</keyword>
<evidence type="ECO:0000259" key="2">
    <source>
        <dbReference type="Pfam" id="PF00004"/>
    </source>
</evidence>
<feature type="domain" description="ATPase AAA-type core" evidence="2">
    <location>
        <begin position="84"/>
        <end position="126"/>
    </location>
</feature>
<comment type="caution">
    <text evidence="3">The sequence shown here is derived from an EMBL/GenBank/DDBJ whole genome shotgun (WGS) entry which is preliminary data.</text>
</comment>
<evidence type="ECO:0000313" key="4">
    <source>
        <dbReference type="Proteomes" id="UP000836404"/>
    </source>
</evidence>
<organism evidence="3 4">
    <name type="scientific">Tilletia laevis</name>
    <dbReference type="NCBI Taxonomy" id="157183"/>
    <lineage>
        <taxon>Eukaryota</taxon>
        <taxon>Fungi</taxon>
        <taxon>Dikarya</taxon>
        <taxon>Basidiomycota</taxon>
        <taxon>Ustilaginomycotina</taxon>
        <taxon>Exobasidiomycetes</taxon>
        <taxon>Tilletiales</taxon>
        <taxon>Tilletiaceae</taxon>
        <taxon>Tilletia</taxon>
    </lineage>
</organism>
<dbReference type="GO" id="GO:0005524">
    <property type="term" value="F:ATP binding"/>
    <property type="evidence" value="ECO:0007669"/>
    <property type="project" value="InterPro"/>
</dbReference>
<feature type="region of interest" description="Disordered" evidence="1">
    <location>
        <begin position="1"/>
        <end position="47"/>
    </location>
</feature>
<evidence type="ECO:0000313" key="3">
    <source>
        <dbReference type="EMBL" id="CAD6902265.1"/>
    </source>
</evidence>
<dbReference type="Gene3D" id="3.40.50.300">
    <property type="entry name" value="P-loop containing nucleotide triphosphate hydrolases"/>
    <property type="match status" value="1"/>
</dbReference>
<evidence type="ECO:0000256" key="1">
    <source>
        <dbReference type="SAM" id="MobiDB-lite"/>
    </source>
</evidence>
<protein>
    <recommendedName>
        <fullName evidence="2">ATPase AAA-type core domain-containing protein</fullName>
    </recommendedName>
</protein>
<dbReference type="Pfam" id="PF00004">
    <property type="entry name" value="AAA"/>
    <property type="match status" value="1"/>
</dbReference>
<reference evidence="3 4" key="1">
    <citation type="submission" date="2020-10" db="EMBL/GenBank/DDBJ databases">
        <authorList>
            <person name="Sedaghatjoo S."/>
        </authorList>
    </citation>
    <scope>NUCLEOTIDE SEQUENCE [LARGE SCALE GENOMIC DNA]</scope>
    <source>
        <strain evidence="3 4">LLFL</strain>
    </source>
</reference>
<dbReference type="SUPFAM" id="SSF52540">
    <property type="entry name" value="P-loop containing nucleoside triphosphate hydrolases"/>
    <property type="match status" value="1"/>
</dbReference>
<dbReference type="InterPro" id="IPR027417">
    <property type="entry name" value="P-loop_NTPase"/>
</dbReference>